<organism evidence="2 3">
    <name type="scientific">Fomitopsis schrenkii</name>
    <name type="common">Brown rot fungus</name>
    <dbReference type="NCBI Taxonomy" id="2126942"/>
    <lineage>
        <taxon>Eukaryota</taxon>
        <taxon>Fungi</taxon>
        <taxon>Dikarya</taxon>
        <taxon>Basidiomycota</taxon>
        <taxon>Agaricomycotina</taxon>
        <taxon>Agaricomycetes</taxon>
        <taxon>Polyporales</taxon>
        <taxon>Fomitopsis</taxon>
    </lineage>
</organism>
<feature type="compositionally biased region" description="Polar residues" evidence="1">
    <location>
        <begin position="247"/>
        <end position="256"/>
    </location>
</feature>
<feature type="compositionally biased region" description="Polar residues" evidence="1">
    <location>
        <begin position="269"/>
        <end position="293"/>
    </location>
</feature>
<name>S8DV18_FOMSC</name>
<dbReference type="EMBL" id="KE504180">
    <property type="protein sequence ID" value="EPS97006.1"/>
    <property type="molecule type" value="Genomic_DNA"/>
</dbReference>
<feature type="region of interest" description="Disordered" evidence="1">
    <location>
        <begin position="210"/>
        <end position="293"/>
    </location>
</feature>
<keyword evidence="3" id="KW-1185">Reference proteome</keyword>
<reference evidence="2 3" key="1">
    <citation type="journal article" date="2012" name="Science">
        <title>The Paleozoic origin of enzymatic lignin decomposition reconstructed from 31 fungal genomes.</title>
        <authorList>
            <person name="Floudas D."/>
            <person name="Binder M."/>
            <person name="Riley R."/>
            <person name="Barry K."/>
            <person name="Blanchette R.A."/>
            <person name="Henrissat B."/>
            <person name="Martinez A.T."/>
            <person name="Otillar R."/>
            <person name="Spatafora J.W."/>
            <person name="Yadav J.S."/>
            <person name="Aerts A."/>
            <person name="Benoit I."/>
            <person name="Boyd A."/>
            <person name="Carlson A."/>
            <person name="Copeland A."/>
            <person name="Coutinho P.M."/>
            <person name="de Vries R.P."/>
            <person name="Ferreira P."/>
            <person name="Findley K."/>
            <person name="Foster B."/>
            <person name="Gaskell J."/>
            <person name="Glotzer D."/>
            <person name="Gorecki P."/>
            <person name="Heitman J."/>
            <person name="Hesse C."/>
            <person name="Hori C."/>
            <person name="Igarashi K."/>
            <person name="Jurgens J.A."/>
            <person name="Kallen N."/>
            <person name="Kersten P."/>
            <person name="Kohler A."/>
            <person name="Kuees U."/>
            <person name="Kumar T.K.A."/>
            <person name="Kuo A."/>
            <person name="LaButti K."/>
            <person name="Larrondo L.F."/>
            <person name="Lindquist E."/>
            <person name="Ling A."/>
            <person name="Lombard V."/>
            <person name="Lucas S."/>
            <person name="Lundell T."/>
            <person name="Martin R."/>
            <person name="McLaughlin D.J."/>
            <person name="Morgenstern I."/>
            <person name="Morin E."/>
            <person name="Murat C."/>
            <person name="Nagy L.G."/>
            <person name="Nolan M."/>
            <person name="Ohm R.A."/>
            <person name="Patyshakuliyeva A."/>
            <person name="Rokas A."/>
            <person name="Ruiz-Duenas F.J."/>
            <person name="Sabat G."/>
            <person name="Salamov A."/>
            <person name="Samejima M."/>
            <person name="Schmutz J."/>
            <person name="Slot J.C."/>
            <person name="St John F."/>
            <person name="Stenlid J."/>
            <person name="Sun H."/>
            <person name="Sun S."/>
            <person name="Syed K."/>
            <person name="Tsang A."/>
            <person name="Wiebenga A."/>
            <person name="Young D."/>
            <person name="Pisabarro A."/>
            <person name="Eastwood D.C."/>
            <person name="Martin F."/>
            <person name="Cullen D."/>
            <person name="Grigoriev I.V."/>
            <person name="Hibbett D.S."/>
        </authorList>
    </citation>
    <scope>NUCLEOTIDE SEQUENCE</scope>
    <source>
        <strain evidence="3">FP-58527</strain>
    </source>
</reference>
<evidence type="ECO:0000256" key="1">
    <source>
        <dbReference type="SAM" id="MobiDB-lite"/>
    </source>
</evidence>
<sequence length="293" mass="31410">MRKTHIRVKRLDITITVVRNSENEVSAIILAADTGAPKLAYDLHFASTTLCLKMKVEYAELDFERFLTQFMPVGVEGDFPASLADDIPPMDRSVLLGTAGNLILEAVSTVSQKILDNCGCPADHKLVARKTALFPDETACGDYVEDLRGHVCFYPTGDPAGSVYERSSPSSAYQASTAWAWVSLFIEVKICHPDCAFGFAVKERPEEHYEMGGATGDGRRAQAATGEGSGIHVAKGRGDSVDAHNAALQSASVSTMNPFSNPVPPSSPAEQSAQHPETTSDSLQESISRASST</sequence>
<dbReference type="Proteomes" id="UP000015241">
    <property type="component" value="Unassembled WGS sequence"/>
</dbReference>
<dbReference type="InParanoid" id="S8DV18"/>
<dbReference type="AlphaFoldDB" id="S8DV18"/>
<gene>
    <name evidence="2" type="ORF">FOMPIDRAFT_1018484</name>
</gene>
<evidence type="ECO:0000313" key="2">
    <source>
        <dbReference type="EMBL" id="EPS97006.1"/>
    </source>
</evidence>
<dbReference type="STRING" id="743788.S8DV18"/>
<dbReference type="HOGENOM" id="CLU_950069_0_0_1"/>
<protein>
    <submittedName>
        <fullName evidence="2">Uncharacterized protein</fullName>
    </submittedName>
</protein>
<evidence type="ECO:0000313" key="3">
    <source>
        <dbReference type="Proteomes" id="UP000015241"/>
    </source>
</evidence>
<proteinExistence type="predicted"/>
<accession>S8DV18</accession>